<protein>
    <submittedName>
        <fullName evidence="4">Glycosyltransferase family 4 protein</fullName>
    </submittedName>
</protein>
<gene>
    <name evidence="4" type="ORF">OM075_22210</name>
</gene>
<sequence length="395" mass="45782">MLLNKHNTITFITNNVDGGIASFIRYLTRNNISNNTIIVIATTDISNKNTDKINPKNFCNNLIFKEFKYHKFDKRNRILKRLYKLIPEDSIIVANDWLELEMSSYLKIRNPLAYILHGDYPYYYNLAKQHQNSIDSFITINKGMQSKLEKLIPHRINDITTQYPPVPYVPAKENNMSDKPLSIIYAGWINDNKGVFLFPEIDARLKKQNTIVSWNIYGIGNINELRKLWKNCDNVKFHNKIANKELIQEYKNNDIVILLSKAESLGLTIIEGMKASLVPIVNKLETGICEFISNNENGFLVDRNNIENIVSIISNLNKQRDSLLYIGNNARQTSNKLFDEKTNSKLYFEKFYSAKLDLKRKINTQFCFSNRLDNSVLPNLLVRNIRLIKNATTSN</sequence>
<dbReference type="InterPro" id="IPR001296">
    <property type="entry name" value="Glyco_trans_1"/>
</dbReference>
<name>A0AAE3SH49_9BACT</name>
<dbReference type="Proteomes" id="UP001209229">
    <property type="component" value="Unassembled WGS sequence"/>
</dbReference>
<organism evidence="4 5">
    <name type="scientific">Plebeiibacterium sediminum</name>
    <dbReference type="NCBI Taxonomy" id="2992112"/>
    <lineage>
        <taxon>Bacteria</taxon>
        <taxon>Pseudomonadati</taxon>
        <taxon>Bacteroidota</taxon>
        <taxon>Bacteroidia</taxon>
        <taxon>Marinilabiliales</taxon>
        <taxon>Marinilabiliaceae</taxon>
        <taxon>Plebeiibacterium</taxon>
    </lineage>
</organism>
<dbReference type="CDD" id="cd03801">
    <property type="entry name" value="GT4_PimA-like"/>
    <property type="match status" value="1"/>
</dbReference>
<keyword evidence="2" id="KW-0808">Transferase</keyword>
<dbReference type="PANTHER" id="PTHR12526:SF629">
    <property type="entry name" value="TEICHURONIC ACID BIOSYNTHESIS GLYCOSYLTRANSFERASE TUAH-RELATED"/>
    <property type="match status" value="1"/>
</dbReference>
<dbReference type="EMBL" id="JAPDPJ010000088">
    <property type="protein sequence ID" value="MCW3789195.1"/>
    <property type="molecule type" value="Genomic_DNA"/>
</dbReference>
<dbReference type="AlphaFoldDB" id="A0AAE3SH49"/>
<evidence type="ECO:0000313" key="4">
    <source>
        <dbReference type="EMBL" id="MCW3789195.1"/>
    </source>
</evidence>
<dbReference type="PANTHER" id="PTHR12526">
    <property type="entry name" value="GLYCOSYLTRANSFERASE"/>
    <property type="match status" value="1"/>
</dbReference>
<keyword evidence="5" id="KW-1185">Reference proteome</keyword>
<evidence type="ECO:0000259" key="3">
    <source>
        <dbReference type="Pfam" id="PF00534"/>
    </source>
</evidence>
<evidence type="ECO:0000256" key="1">
    <source>
        <dbReference type="ARBA" id="ARBA00022676"/>
    </source>
</evidence>
<evidence type="ECO:0000313" key="5">
    <source>
        <dbReference type="Proteomes" id="UP001209229"/>
    </source>
</evidence>
<comment type="caution">
    <text evidence="4">The sequence shown here is derived from an EMBL/GenBank/DDBJ whole genome shotgun (WGS) entry which is preliminary data.</text>
</comment>
<dbReference type="SUPFAM" id="SSF53756">
    <property type="entry name" value="UDP-Glycosyltransferase/glycogen phosphorylase"/>
    <property type="match status" value="1"/>
</dbReference>
<evidence type="ECO:0000256" key="2">
    <source>
        <dbReference type="ARBA" id="ARBA00022679"/>
    </source>
</evidence>
<dbReference type="GO" id="GO:0016757">
    <property type="term" value="F:glycosyltransferase activity"/>
    <property type="evidence" value="ECO:0007669"/>
    <property type="project" value="UniProtKB-KW"/>
</dbReference>
<accession>A0AAE3SH49</accession>
<dbReference type="Pfam" id="PF00534">
    <property type="entry name" value="Glycos_transf_1"/>
    <property type="match status" value="1"/>
</dbReference>
<keyword evidence="1" id="KW-0328">Glycosyltransferase</keyword>
<reference evidence="4" key="1">
    <citation type="submission" date="2022-10" db="EMBL/GenBank/DDBJ databases">
        <authorList>
            <person name="Yu W.X."/>
        </authorList>
    </citation>
    <scope>NUCLEOTIDE SEQUENCE</scope>
    <source>
        <strain evidence="4">AAT</strain>
    </source>
</reference>
<dbReference type="Gene3D" id="3.40.50.2000">
    <property type="entry name" value="Glycogen Phosphorylase B"/>
    <property type="match status" value="2"/>
</dbReference>
<proteinExistence type="predicted"/>
<feature type="domain" description="Glycosyl transferase family 1" evidence="3">
    <location>
        <begin position="173"/>
        <end position="332"/>
    </location>
</feature>
<dbReference type="RefSeq" id="WP_301192753.1">
    <property type="nucleotide sequence ID" value="NZ_JAPDPJ010000088.1"/>
</dbReference>